<protein>
    <submittedName>
        <fullName evidence="5">Adenylyltransferase/sulfurtransferase MoeZ</fullName>
    </submittedName>
</protein>
<evidence type="ECO:0000256" key="2">
    <source>
        <dbReference type="ARBA" id="ARBA00022741"/>
    </source>
</evidence>
<dbReference type="FunFam" id="3.40.50.720:FF:000033">
    <property type="entry name" value="Adenylyltransferase and sulfurtransferase MOCS3"/>
    <property type="match status" value="1"/>
</dbReference>
<dbReference type="Pfam" id="PF00899">
    <property type="entry name" value="ThiF"/>
    <property type="match status" value="1"/>
</dbReference>
<keyword evidence="2" id="KW-0547">Nucleotide-binding</keyword>
<evidence type="ECO:0000256" key="3">
    <source>
        <dbReference type="ARBA" id="ARBA00022840"/>
    </source>
</evidence>
<dbReference type="InterPro" id="IPR000594">
    <property type="entry name" value="ThiF_NAD_FAD-bd"/>
</dbReference>
<dbReference type="SUPFAM" id="SSF69572">
    <property type="entry name" value="Activating enzymes of the ubiquitin-like proteins"/>
    <property type="match status" value="1"/>
</dbReference>
<dbReference type="GO" id="GO:0005524">
    <property type="term" value="F:ATP binding"/>
    <property type="evidence" value="ECO:0007669"/>
    <property type="project" value="UniProtKB-KW"/>
</dbReference>
<dbReference type="InterPro" id="IPR036873">
    <property type="entry name" value="Rhodanese-like_dom_sf"/>
</dbReference>
<comment type="caution">
    <text evidence="5">The sequence shown here is derived from an EMBL/GenBank/DDBJ whole genome shotgun (WGS) entry which is preliminary data.</text>
</comment>
<dbReference type="AlphaFoldDB" id="A0A7C8BN18"/>
<reference evidence="5 6" key="1">
    <citation type="submission" date="2019-09" db="EMBL/GenBank/DDBJ databases">
        <title>Phylogeny of genus Pseudoclavibacter and closely related genus.</title>
        <authorList>
            <person name="Li Y."/>
        </authorList>
    </citation>
    <scope>NUCLEOTIDE SEQUENCE [LARGE SCALE GENOMIC DNA]</scope>
    <source>
        <strain evidence="5 6">JCM 16921</strain>
    </source>
</reference>
<proteinExistence type="predicted"/>
<dbReference type="Proteomes" id="UP000481339">
    <property type="component" value="Unassembled WGS sequence"/>
</dbReference>
<dbReference type="OrthoDB" id="9804286at2"/>
<keyword evidence="6" id="KW-1185">Reference proteome</keyword>
<dbReference type="GO" id="GO:0016779">
    <property type="term" value="F:nucleotidyltransferase activity"/>
    <property type="evidence" value="ECO:0007669"/>
    <property type="project" value="UniProtKB-KW"/>
</dbReference>
<dbReference type="Gene3D" id="3.40.250.10">
    <property type="entry name" value="Rhodanese-like domain"/>
    <property type="match status" value="1"/>
</dbReference>
<dbReference type="InterPro" id="IPR001763">
    <property type="entry name" value="Rhodanese-like_dom"/>
</dbReference>
<feature type="domain" description="Rhodanese" evidence="4">
    <location>
        <begin position="295"/>
        <end position="382"/>
    </location>
</feature>
<keyword evidence="1 5" id="KW-0808">Transferase</keyword>
<dbReference type="EMBL" id="WBKA01000005">
    <property type="protein sequence ID" value="KAB1631767.1"/>
    <property type="molecule type" value="Genomic_DNA"/>
</dbReference>
<dbReference type="GO" id="GO:0004792">
    <property type="term" value="F:thiosulfate-cyanide sulfurtransferase activity"/>
    <property type="evidence" value="ECO:0007669"/>
    <property type="project" value="TreeGrafter"/>
</dbReference>
<dbReference type="CDD" id="cd00158">
    <property type="entry name" value="RHOD"/>
    <property type="match status" value="1"/>
</dbReference>
<dbReference type="InterPro" id="IPR035985">
    <property type="entry name" value="Ubiquitin-activating_enz"/>
</dbReference>
<dbReference type="PANTHER" id="PTHR10953">
    <property type="entry name" value="UBIQUITIN-ACTIVATING ENZYME E1"/>
    <property type="match status" value="1"/>
</dbReference>
<gene>
    <name evidence="5" type="ORF">F8O02_07160</name>
</gene>
<dbReference type="CDD" id="cd00757">
    <property type="entry name" value="ThiF_MoeB_HesA_family"/>
    <property type="match status" value="1"/>
</dbReference>
<name>A0A7C8BN18_9MICO</name>
<evidence type="ECO:0000313" key="5">
    <source>
        <dbReference type="EMBL" id="KAB1631767.1"/>
    </source>
</evidence>
<dbReference type="GO" id="GO:0008641">
    <property type="term" value="F:ubiquitin-like modifier activating enzyme activity"/>
    <property type="evidence" value="ECO:0007669"/>
    <property type="project" value="InterPro"/>
</dbReference>
<dbReference type="GO" id="GO:0008146">
    <property type="term" value="F:sulfotransferase activity"/>
    <property type="evidence" value="ECO:0007669"/>
    <property type="project" value="TreeGrafter"/>
</dbReference>
<dbReference type="InterPro" id="IPR045886">
    <property type="entry name" value="ThiF/MoeB/HesA"/>
</dbReference>
<accession>A0A7C8BN18</accession>
<dbReference type="Gene3D" id="3.40.50.720">
    <property type="entry name" value="NAD(P)-binding Rossmann-like Domain"/>
    <property type="match status" value="1"/>
</dbReference>
<evidence type="ECO:0000259" key="4">
    <source>
        <dbReference type="PROSITE" id="PS50206"/>
    </source>
</evidence>
<keyword evidence="3" id="KW-0067">ATP-binding</keyword>
<dbReference type="SMART" id="SM00450">
    <property type="entry name" value="RHOD"/>
    <property type="match status" value="1"/>
</dbReference>
<dbReference type="GO" id="GO:0005829">
    <property type="term" value="C:cytosol"/>
    <property type="evidence" value="ECO:0007669"/>
    <property type="project" value="TreeGrafter"/>
</dbReference>
<dbReference type="PROSITE" id="PS50206">
    <property type="entry name" value="RHODANESE_3"/>
    <property type="match status" value="1"/>
</dbReference>
<sequence>MPLAAEQAGGLPALTDDDRRRYARQTILPGVGEAGQRRLRAARVLVIGAGGLGSPVIEYLAAAGVGVLGIVDDDVVEESNLQRQIVHGVDTLGLPKVDSAAQAVARINPTVRVEPYPVRLTADNAVDLFTRYDLIIDGADNFATRYLVADAAELTGRPVVWGSILRFDGQASVFWPGHGPTYRDVFPEPPEPGAVPSCTVGGVFGVLPGMIGTVMAGEAVKLVTGVGEPLLGRLLVLDAARGVWRTLAVSVDPDRRPVERLADDYEVVCGTPGGAQGAAVTVERLAGMLAERDAGRRALTVVDVREPAEHAAGHIPGAVNVPLSGVLDGSAALPAGPLALVCRTGVRSARALEALRARGRADALQVIGGTLAWARRIDPTLTVV</sequence>
<dbReference type="PANTHER" id="PTHR10953:SF102">
    <property type="entry name" value="ADENYLYLTRANSFERASE AND SULFURTRANSFERASE MOCS3"/>
    <property type="match status" value="1"/>
</dbReference>
<evidence type="ECO:0000256" key="1">
    <source>
        <dbReference type="ARBA" id="ARBA00022679"/>
    </source>
</evidence>
<dbReference type="Pfam" id="PF00581">
    <property type="entry name" value="Rhodanese"/>
    <property type="match status" value="1"/>
</dbReference>
<evidence type="ECO:0000313" key="6">
    <source>
        <dbReference type="Proteomes" id="UP000481339"/>
    </source>
</evidence>
<keyword evidence="5" id="KW-0548">Nucleotidyltransferase</keyword>
<organism evidence="5 6">
    <name type="scientific">Pseudoclavibacter caeni</name>
    <dbReference type="NCBI Taxonomy" id="908846"/>
    <lineage>
        <taxon>Bacteria</taxon>
        <taxon>Bacillati</taxon>
        <taxon>Actinomycetota</taxon>
        <taxon>Actinomycetes</taxon>
        <taxon>Micrococcales</taxon>
        <taxon>Microbacteriaceae</taxon>
        <taxon>Pseudoclavibacter</taxon>
    </lineage>
</organism>